<dbReference type="Gene3D" id="3.30.1050.10">
    <property type="entry name" value="SCP2 sterol-binding domain"/>
    <property type="match status" value="1"/>
</dbReference>
<dbReference type="Pfam" id="PF02036">
    <property type="entry name" value="SCP2"/>
    <property type="match status" value="1"/>
</dbReference>
<dbReference type="EMBL" id="AP022871">
    <property type="protein sequence ID" value="BCB86108.1"/>
    <property type="molecule type" value="Genomic_DNA"/>
</dbReference>
<sequence>MTDFDLSDFSSVDPKQFAQIVKSAPDSQIQEVMSSDLRGKILYEVFGRMPTLFRPDRAGSTNAVIHWNITGAPDGGVDTYEVVIENGVCTVSPSSDRDPKLSLTMGPVEFLKVVSGAGNPVMMFMTGKLKAKGDLGLAANIANLFDIPKA</sequence>
<evidence type="ECO:0000313" key="3">
    <source>
        <dbReference type="Proteomes" id="UP000503011"/>
    </source>
</evidence>
<dbReference type="InterPro" id="IPR003033">
    <property type="entry name" value="SCP2_sterol-bd_dom"/>
</dbReference>
<protein>
    <recommendedName>
        <fullName evidence="1">SCP2 domain-containing protein</fullName>
    </recommendedName>
</protein>
<gene>
    <name evidence="2" type="ORF">Psuf_034210</name>
</gene>
<name>A0A6F8YJG4_9ACTN</name>
<feature type="domain" description="SCP2" evidence="1">
    <location>
        <begin position="56"/>
        <end position="146"/>
    </location>
</feature>
<proteinExistence type="predicted"/>
<evidence type="ECO:0000313" key="2">
    <source>
        <dbReference type="EMBL" id="BCB86108.1"/>
    </source>
</evidence>
<reference evidence="2 3" key="2">
    <citation type="submission" date="2020-03" db="EMBL/GenBank/DDBJ databases">
        <authorList>
            <person name="Ichikawa N."/>
            <person name="Kimura A."/>
            <person name="Kitahashi Y."/>
            <person name="Uohara A."/>
        </authorList>
    </citation>
    <scope>NUCLEOTIDE SEQUENCE [LARGE SCALE GENOMIC DNA]</scope>
    <source>
        <strain evidence="2 3">NBRC 105367</strain>
    </source>
</reference>
<accession>A0A6F8YJG4</accession>
<dbReference type="RefSeq" id="WP_173158010.1">
    <property type="nucleotide sequence ID" value="NZ_AP022871.1"/>
</dbReference>
<organism evidence="2 3">
    <name type="scientific">Phytohabitans suffuscus</name>
    <dbReference type="NCBI Taxonomy" id="624315"/>
    <lineage>
        <taxon>Bacteria</taxon>
        <taxon>Bacillati</taxon>
        <taxon>Actinomycetota</taxon>
        <taxon>Actinomycetes</taxon>
        <taxon>Micromonosporales</taxon>
        <taxon>Micromonosporaceae</taxon>
    </lineage>
</organism>
<dbReference type="Proteomes" id="UP000503011">
    <property type="component" value="Chromosome"/>
</dbReference>
<dbReference type="InterPro" id="IPR036527">
    <property type="entry name" value="SCP2_sterol-bd_dom_sf"/>
</dbReference>
<dbReference type="AlphaFoldDB" id="A0A6F8YJG4"/>
<keyword evidence="3" id="KW-1185">Reference proteome</keyword>
<evidence type="ECO:0000259" key="1">
    <source>
        <dbReference type="Pfam" id="PF02036"/>
    </source>
</evidence>
<dbReference type="KEGG" id="psuu:Psuf_034210"/>
<dbReference type="SUPFAM" id="SSF55718">
    <property type="entry name" value="SCP-like"/>
    <property type="match status" value="1"/>
</dbReference>
<reference evidence="2 3" key="1">
    <citation type="submission" date="2020-03" db="EMBL/GenBank/DDBJ databases">
        <title>Whole genome shotgun sequence of Phytohabitans suffuscus NBRC 105367.</title>
        <authorList>
            <person name="Komaki H."/>
            <person name="Tamura T."/>
        </authorList>
    </citation>
    <scope>NUCLEOTIDE SEQUENCE [LARGE SCALE GENOMIC DNA]</scope>
    <source>
        <strain evidence="2 3">NBRC 105367</strain>
    </source>
</reference>